<organism evidence="3 4">
    <name type="scientific">Trichoderma asperellum (strain ATCC 204424 / CBS 433.97 / NBRC 101777)</name>
    <dbReference type="NCBI Taxonomy" id="1042311"/>
    <lineage>
        <taxon>Eukaryota</taxon>
        <taxon>Fungi</taxon>
        <taxon>Dikarya</taxon>
        <taxon>Ascomycota</taxon>
        <taxon>Pezizomycotina</taxon>
        <taxon>Sordariomycetes</taxon>
        <taxon>Hypocreomycetidae</taxon>
        <taxon>Hypocreales</taxon>
        <taxon>Hypocreaceae</taxon>
        <taxon>Trichoderma</taxon>
    </lineage>
</organism>
<name>A0A2T3Z8K4_TRIA4</name>
<feature type="coiled-coil region" evidence="1">
    <location>
        <begin position="218"/>
        <end position="245"/>
    </location>
</feature>
<feature type="coiled-coil region" evidence="1">
    <location>
        <begin position="159"/>
        <end position="193"/>
    </location>
</feature>
<evidence type="ECO:0000256" key="2">
    <source>
        <dbReference type="SAM" id="MobiDB-lite"/>
    </source>
</evidence>
<accession>A0A2T3Z8K4</accession>
<keyword evidence="1" id="KW-0175">Coiled coil</keyword>
<gene>
    <name evidence="3" type="ORF">M441DRAFT_47611</name>
</gene>
<evidence type="ECO:0000256" key="1">
    <source>
        <dbReference type="SAM" id="Coils"/>
    </source>
</evidence>
<dbReference type="EMBL" id="KZ679262">
    <property type="protein sequence ID" value="PTB41143.1"/>
    <property type="molecule type" value="Genomic_DNA"/>
</dbReference>
<feature type="region of interest" description="Disordered" evidence="2">
    <location>
        <begin position="1"/>
        <end position="31"/>
    </location>
</feature>
<dbReference type="Proteomes" id="UP000240493">
    <property type="component" value="Unassembled WGS sequence"/>
</dbReference>
<evidence type="ECO:0000313" key="3">
    <source>
        <dbReference type="EMBL" id="PTB41143.1"/>
    </source>
</evidence>
<reference evidence="3 4" key="1">
    <citation type="submission" date="2016-07" db="EMBL/GenBank/DDBJ databases">
        <title>Multiple horizontal gene transfer events from other fungi enriched the ability of initially mycotrophic Trichoderma (Ascomycota) to feed on dead plant biomass.</title>
        <authorList>
            <consortium name="DOE Joint Genome Institute"/>
            <person name="Aerts A."/>
            <person name="Atanasova L."/>
            <person name="Chenthamara K."/>
            <person name="Zhang J."/>
            <person name="Grujic M."/>
            <person name="Henrissat B."/>
            <person name="Kuo A."/>
            <person name="Salamov A."/>
            <person name="Lipzen A."/>
            <person name="Labutti K."/>
            <person name="Barry K."/>
            <person name="Miao Y."/>
            <person name="Rahimi M.J."/>
            <person name="Shen Q."/>
            <person name="Grigoriev I.V."/>
            <person name="Kubicek C.P."/>
            <person name="Druzhinina I.S."/>
        </authorList>
    </citation>
    <scope>NUCLEOTIDE SEQUENCE [LARGE SCALE GENOMIC DNA]</scope>
    <source>
        <strain evidence="3 4">CBS 433.97</strain>
    </source>
</reference>
<keyword evidence="4" id="KW-1185">Reference proteome</keyword>
<feature type="compositionally biased region" description="Polar residues" evidence="2">
    <location>
        <begin position="22"/>
        <end position="31"/>
    </location>
</feature>
<sequence>MAHHSKPSLMSRLFPQEGRLTGQLSPTEDLSSSTLFSAEKIPFGSSSSSSFQDEARRRNELFQACSASFNNAAAGDRVQQDKTVEGDILAPLRRAFVEEGMELHNSVRSKLLKAQQDMSSQISDFEAFSSCIASDVDDIYANLSYPLSATLCSAPNFPSATIEIHLANAKDQLKEAEKMIRNLQDEWEENVRLEENFRRELASIEKTPRQSDADHSRMASLKEEVEQLVLDNTQALNEIEETYKEDIQAETMKMMQAMLVD</sequence>
<evidence type="ECO:0000313" key="4">
    <source>
        <dbReference type="Proteomes" id="UP000240493"/>
    </source>
</evidence>
<protein>
    <submittedName>
        <fullName evidence="3">Uncharacterized protein</fullName>
    </submittedName>
</protein>
<proteinExistence type="predicted"/>
<dbReference type="AlphaFoldDB" id="A0A2T3Z8K4"/>
<dbReference type="OrthoDB" id="4869153at2759"/>